<accession>V9L1R0</accession>
<protein>
    <submittedName>
        <fullName evidence="1">Uncharacterized protein</fullName>
    </submittedName>
</protein>
<dbReference type="EMBL" id="JW873104">
    <property type="protein sequence ID" value="AFP05622.1"/>
    <property type="molecule type" value="mRNA"/>
</dbReference>
<proteinExistence type="evidence at transcript level"/>
<evidence type="ECO:0000313" key="1">
    <source>
        <dbReference type="EMBL" id="AFP05622.1"/>
    </source>
</evidence>
<name>V9L1R0_CALMI</name>
<sequence>MLNLYKSLVRPYFEHCVQFWSLHYKKDRRAMEREQLMFVYKD</sequence>
<organism evidence="1">
    <name type="scientific">Callorhinchus milii</name>
    <name type="common">Ghost shark</name>
    <dbReference type="NCBI Taxonomy" id="7868"/>
    <lineage>
        <taxon>Eukaryota</taxon>
        <taxon>Metazoa</taxon>
        <taxon>Chordata</taxon>
        <taxon>Craniata</taxon>
        <taxon>Vertebrata</taxon>
        <taxon>Chondrichthyes</taxon>
        <taxon>Holocephali</taxon>
        <taxon>Chimaeriformes</taxon>
        <taxon>Callorhinchidae</taxon>
        <taxon>Callorhinchus</taxon>
    </lineage>
</organism>
<dbReference type="AlphaFoldDB" id="V9L1R0"/>
<reference evidence="1" key="1">
    <citation type="journal article" date="2014" name="Nature">
        <title>Elephant shark genome provides unique insights into gnathostome evolution.</title>
        <authorList>
            <consortium name="International Elephant Shark Genome Sequencing Consortium"/>
            <person name="Venkatesh B."/>
            <person name="Lee A.P."/>
            <person name="Ravi V."/>
            <person name="Maurya A.K."/>
            <person name="Lian M.M."/>
            <person name="Swann J.B."/>
            <person name="Ohta Y."/>
            <person name="Flajnik M.F."/>
            <person name="Sutoh Y."/>
            <person name="Kasahara M."/>
            <person name="Hoon S."/>
            <person name="Gangu V."/>
            <person name="Roy S.W."/>
            <person name="Irimia M."/>
            <person name="Korzh V."/>
            <person name="Kondrychyn I."/>
            <person name="Lim Z.W."/>
            <person name="Tay B.H."/>
            <person name="Tohari S."/>
            <person name="Kong K.W."/>
            <person name="Ho S."/>
            <person name="Lorente-Galdos B."/>
            <person name="Quilez J."/>
            <person name="Marques-Bonet T."/>
            <person name="Raney B.J."/>
            <person name="Ingham P.W."/>
            <person name="Tay A."/>
            <person name="Hillier L.W."/>
            <person name="Minx P."/>
            <person name="Boehm T."/>
            <person name="Wilson R.K."/>
            <person name="Brenner S."/>
            <person name="Warren W.C."/>
        </authorList>
    </citation>
    <scope>NUCLEOTIDE SEQUENCE</scope>
    <source>
        <tissue evidence="1">Brain</tissue>
    </source>
</reference>